<keyword evidence="1" id="KW-1133">Transmembrane helix</keyword>
<protein>
    <submittedName>
        <fullName evidence="2">Uncharacterized protein</fullName>
    </submittedName>
</protein>
<name>A0AAN8CPR4_9TELE</name>
<gene>
    <name evidence="2" type="ORF">CesoFtcFv8_005296</name>
</gene>
<dbReference type="AlphaFoldDB" id="A0AAN8CPR4"/>
<evidence type="ECO:0000313" key="2">
    <source>
        <dbReference type="EMBL" id="KAK5907445.1"/>
    </source>
</evidence>
<feature type="transmembrane region" description="Helical" evidence="1">
    <location>
        <begin position="29"/>
        <end position="48"/>
    </location>
</feature>
<evidence type="ECO:0000313" key="3">
    <source>
        <dbReference type="Proteomes" id="UP001335648"/>
    </source>
</evidence>
<dbReference type="Proteomes" id="UP001335648">
    <property type="component" value="Unassembled WGS sequence"/>
</dbReference>
<dbReference type="EMBL" id="JAULUE010002049">
    <property type="protein sequence ID" value="KAK5907445.1"/>
    <property type="molecule type" value="Genomic_DNA"/>
</dbReference>
<keyword evidence="1" id="KW-0812">Transmembrane</keyword>
<proteinExistence type="predicted"/>
<accession>A0AAN8CPR4</accession>
<comment type="caution">
    <text evidence="2">The sequence shown here is derived from an EMBL/GenBank/DDBJ whole genome shotgun (WGS) entry which is preliminary data.</text>
</comment>
<organism evidence="2 3">
    <name type="scientific">Champsocephalus esox</name>
    <name type="common">pike icefish</name>
    <dbReference type="NCBI Taxonomy" id="159716"/>
    <lineage>
        <taxon>Eukaryota</taxon>
        <taxon>Metazoa</taxon>
        <taxon>Chordata</taxon>
        <taxon>Craniata</taxon>
        <taxon>Vertebrata</taxon>
        <taxon>Euteleostomi</taxon>
        <taxon>Actinopterygii</taxon>
        <taxon>Neopterygii</taxon>
        <taxon>Teleostei</taxon>
        <taxon>Neoteleostei</taxon>
        <taxon>Acanthomorphata</taxon>
        <taxon>Eupercaria</taxon>
        <taxon>Perciformes</taxon>
        <taxon>Notothenioidei</taxon>
        <taxon>Channichthyidae</taxon>
        <taxon>Champsocephalus</taxon>
    </lineage>
</organism>
<reference evidence="2 3" key="1">
    <citation type="journal article" date="2023" name="Mol. Biol. Evol.">
        <title>Genomics of Secondarily Temperate Adaptation in the Only Non-Antarctic Icefish.</title>
        <authorList>
            <person name="Rivera-Colon A.G."/>
            <person name="Rayamajhi N."/>
            <person name="Minhas B.F."/>
            <person name="Madrigal G."/>
            <person name="Bilyk K.T."/>
            <person name="Yoon V."/>
            <person name="Hune M."/>
            <person name="Gregory S."/>
            <person name="Cheng C.H.C."/>
            <person name="Catchen J.M."/>
        </authorList>
    </citation>
    <scope>NUCLEOTIDE SEQUENCE [LARGE SCALE GENOMIC DNA]</scope>
    <source>
        <strain evidence="2">JC2023a</strain>
    </source>
</reference>
<keyword evidence="1" id="KW-0472">Membrane</keyword>
<sequence length="90" mass="10025">MSTWYGVTDRLCASPMMRGSATGSLEGSIFWYTAVIMPITSVLGKVCVISCKKYKGPLPQEWWYIEALVRSGVFYNSIGQSSFHEKGTTM</sequence>
<keyword evidence="3" id="KW-1185">Reference proteome</keyword>
<evidence type="ECO:0000256" key="1">
    <source>
        <dbReference type="SAM" id="Phobius"/>
    </source>
</evidence>